<dbReference type="AlphaFoldDB" id="A0A0C2XN03"/>
<dbReference type="HOGENOM" id="CLU_2049093_0_0_1"/>
<evidence type="ECO:0000313" key="2">
    <source>
        <dbReference type="Proteomes" id="UP000054549"/>
    </source>
</evidence>
<accession>A0A0C2XN03</accession>
<reference evidence="1 2" key="1">
    <citation type="submission" date="2014-04" db="EMBL/GenBank/DDBJ databases">
        <title>Evolutionary Origins and Diversification of the Mycorrhizal Mutualists.</title>
        <authorList>
            <consortium name="DOE Joint Genome Institute"/>
            <consortium name="Mycorrhizal Genomics Consortium"/>
            <person name="Kohler A."/>
            <person name="Kuo A."/>
            <person name="Nagy L.G."/>
            <person name="Floudas D."/>
            <person name="Copeland A."/>
            <person name="Barry K.W."/>
            <person name="Cichocki N."/>
            <person name="Veneault-Fourrey C."/>
            <person name="LaButti K."/>
            <person name="Lindquist E.A."/>
            <person name="Lipzen A."/>
            <person name="Lundell T."/>
            <person name="Morin E."/>
            <person name="Murat C."/>
            <person name="Riley R."/>
            <person name="Ohm R."/>
            <person name="Sun H."/>
            <person name="Tunlid A."/>
            <person name="Henrissat B."/>
            <person name="Grigoriev I.V."/>
            <person name="Hibbett D.S."/>
            <person name="Martin F."/>
        </authorList>
    </citation>
    <scope>NUCLEOTIDE SEQUENCE [LARGE SCALE GENOMIC DNA]</scope>
    <source>
        <strain evidence="1 2">Koide BX008</strain>
    </source>
</reference>
<sequence length="120" mass="13688">MTFSYQWPEPSLSHHYCLIVLDHPWRPSDLSWNLKAYEMNSSLGIDRRRTFLKAYPSVALYPTLLLSLGGSSPCPHIAIHYGGFELPHHRNGTYVHQQLYSPSSRTRRAGGCRISFGTPE</sequence>
<gene>
    <name evidence="1" type="ORF">M378DRAFT_501363</name>
</gene>
<organism evidence="1 2">
    <name type="scientific">Amanita muscaria (strain Koide BX008)</name>
    <dbReference type="NCBI Taxonomy" id="946122"/>
    <lineage>
        <taxon>Eukaryota</taxon>
        <taxon>Fungi</taxon>
        <taxon>Dikarya</taxon>
        <taxon>Basidiomycota</taxon>
        <taxon>Agaricomycotina</taxon>
        <taxon>Agaricomycetes</taxon>
        <taxon>Agaricomycetidae</taxon>
        <taxon>Agaricales</taxon>
        <taxon>Pluteineae</taxon>
        <taxon>Amanitaceae</taxon>
        <taxon>Amanita</taxon>
    </lineage>
</organism>
<dbReference type="InParanoid" id="A0A0C2XN03"/>
<protein>
    <submittedName>
        <fullName evidence="1">Uncharacterized protein</fullName>
    </submittedName>
</protein>
<evidence type="ECO:0000313" key="1">
    <source>
        <dbReference type="EMBL" id="KIL70956.1"/>
    </source>
</evidence>
<name>A0A0C2XN03_AMAMK</name>
<dbReference type="Proteomes" id="UP000054549">
    <property type="component" value="Unassembled WGS sequence"/>
</dbReference>
<proteinExistence type="predicted"/>
<dbReference type="EMBL" id="KN818223">
    <property type="protein sequence ID" value="KIL70956.1"/>
    <property type="molecule type" value="Genomic_DNA"/>
</dbReference>
<keyword evidence="2" id="KW-1185">Reference proteome</keyword>